<keyword evidence="2" id="KW-1185">Reference proteome</keyword>
<accession>A0ABU2H4L2</accession>
<evidence type="ECO:0008006" key="3">
    <source>
        <dbReference type="Google" id="ProtNLM"/>
    </source>
</evidence>
<dbReference type="RefSeq" id="WP_310911337.1">
    <property type="nucleotide sequence ID" value="NZ_JAVLVT010000002.1"/>
</dbReference>
<comment type="caution">
    <text evidence="1">The sequence shown here is derived from an EMBL/GenBank/DDBJ whole genome shotgun (WGS) entry which is preliminary data.</text>
</comment>
<name>A0ABU2H4L2_9ACTN</name>
<evidence type="ECO:0000313" key="2">
    <source>
        <dbReference type="Proteomes" id="UP001250214"/>
    </source>
</evidence>
<gene>
    <name evidence="1" type="ORF">RIF23_05765</name>
</gene>
<sequence length="323" mass="35391">MGVNWITRGSLGWGTTPAPHAPCDRGLVAHYHGESRLNLRNRPHTDCWRIWRQVRSWHVHGNGWLDIGYSYGVCPHAYTFVGRGFQRRQAAQPGGNTSWTSVYLFVGGSEPLTAVQLAQLAALRSNLGGRGIGAGTSIHSRFSATSCPGPTITAMHNDGSLWAGGDNGGGDLDMAEAHWYSTYPLADGYSPQQVPAGQTRAVLFDRSNNSNVDRNNRYASYAFANRKVTGHVTVRVRRAGTTGAFGDNEPGRWYLHYGRVDGAPAAHAEPDSAYLGHMGTTSHLTLPVTGQTFTDQRMRSYVTAYDHDLEITAARVYTWQAER</sequence>
<reference evidence="2" key="1">
    <citation type="submission" date="2023-07" db="EMBL/GenBank/DDBJ databases">
        <title>Novel species in the genus Lipingzhangella isolated from Sambhar Salt Lake.</title>
        <authorList>
            <person name="Jiya N."/>
            <person name="Kajale S."/>
            <person name="Sharma A."/>
        </authorList>
    </citation>
    <scope>NUCLEOTIDE SEQUENCE [LARGE SCALE GENOMIC DNA]</scope>
    <source>
        <strain evidence="2">LS1_29</strain>
    </source>
</reference>
<organism evidence="1 2">
    <name type="scientific">Lipingzhangella rawalii</name>
    <dbReference type="NCBI Taxonomy" id="2055835"/>
    <lineage>
        <taxon>Bacteria</taxon>
        <taxon>Bacillati</taxon>
        <taxon>Actinomycetota</taxon>
        <taxon>Actinomycetes</taxon>
        <taxon>Streptosporangiales</taxon>
        <taxon>Nocardiopsidaceae</taxon>
        <taxon>Lipingzhangella</taxon>
    </lineage>
</organism>
<protein>
    <recommendedName>
        <fullName evidence="3">N-acetylmuramoyl-L-alanine amidase</fullName>
    </recommendedName>
</protein>
<dbReference type="Proteomes" id="UP001250214">
    <property type="component" value="Unassembled WGS sequence"/>
</dbReference>
<dbReference type="EMBL" id="JAVLVT010000002">
    <property type="protein sequence ID" value="MDS1269799.1"/>
    <property type="molecule type" value="Genomic_DNA"/>
</dbReference>
<dbReference type="Gene3D" id="3.40.80.10">
    <property type="entry name" value="Peptidoglycan recognition protein-like"/>
    <property type="match status" value="1"/>
</dbReference>
<dbReference type="SUPFAM" id="SSF55846">
    <property type="entry name" value="N-acetylmuramoyl-L-alanine amidase-like"/>
    <property type="match status" value="1"/>
</dbReference>
<dbReference type="InterPro" id="IPR036505">
    <property type="entry name" value="Amidase/PGRP_sf"/>
</dbReference>
<evidence type="ECO:0000313" key="1">
    <source>
        <dbReference type="EMBL" id="MDS1269799.1"/>
    </source>
</evidence>
<proteinExistence type="predicted"/>